<proteinExistence type="predicted"/>
<evidence type="ECO:0000256" key="8">
    <source>
        <dbReference type="PROSITE-ProRule" id="PRU00071"/>
    </source>
</evidence>
<dbReference type="PANTHER" id="PTHR31089">
    <property type="entry name" value="CYCLIC DOF FACTOR 2"/>
    <property type="match status" value="1"/>
</dbReference>
<keyword evidence="3" id="KW-0862">Zinc</keyword>
<dbReference type="GO" id="GO:0003677">
    <property type="term" value="F:DNA binding"/>
    <property type="evidence" value="ECO:0007669"/>
    <property type="project" value="UniProtKB-UniRule"/>
</dbReference>
<dbReference type="GO" id="GO:0003700">
    <property type="term" value="F:DNA-binding transcription factor activity"/>
    <property type="evidence" value="ECO:0007669"/>
    <property type="project" value="InterPro"/>
</dbReference>
<protein>
    <recommendedName>
        <fullName evidence="10">Dof-type domain-containing protein</fullName>
    </recommendedName>
</protein>
<dbReference type="Proteomes" id="UP000306102">
    <property type="component" value="Unassembled WGS sequence"/>
</dbReference>
<evidence type="ECO:0000256" key="7">
    <source>
        <dbReference type="ARBA" id="ARBA00023242"/>
    </source>
</evidence>
<evidence type="ECO:0000256" key="2">
    <source>
        <dbReference type="ARBA" id="ARBA00022771"/>
    </source>
</evidence>
<evidence type="ECO:0000256" key="6">
    <source>
        <dbReference type="ARBA" id="ARBA00023163"/>
    </source>
</evidence>
<reference evidence="11 12" key="1">
    <citation type="journal article" date="2018" name="Proc. Natl. Acad. Sci. U.S.A.">
        <title>Draft genome sequence of Camellia sinensis var. sinensis provides insights into the evolution of the tea genome and tea quality.</title>
        <authorList>
            <person name="Wei C."/>
            <person name="Yang H."/>
            <person name="Wang S."/>
            <person name="Zhao J."/>
            <person name="Liu C."/>
            <person name="Gao L."/>
            <person name="Xia E."/>
            <person name="Lu Y."/>
            <person name="Tai Y."/>
            <person name="She G."/>
            <person name="Sun J."/>
            <person name="Cao H."/>
            <person name="Tong W."/>
            <person name="Gao Q."/>
            <person name="Li Y."/>
            <person name="Deng W."/>
            <person name="Jiang X."/>
            <person name="Wang W."/>
            <person name="Chen Q."/>
            <person name="Zhang S."/>
            <person name="Li H."/>
            <person name="Wu J."/>
            <person name="Wang P."/>
            <person name="Li P."/>
            <person name="Shi C."/>
            <person name="Zheng F."/>
            <person name="Jian J."/>
            <person name="Huang B."/>
            <person name="Shan D."/>
            <person name="Shi M."/>
            <person name="Fang C."/>
            <person name="Yue Y."/>
            <person name="Li F."/>
            <person name="Li D."/>
            <person name="Wei S."/>
            <person name="Han B."/>
            <person name="Jiang C."/>
            <person name="Yin Y."/>
            <person name="Xia T."/>
            <person name="Zhang Z."/>
            <person name="Bennetzen J.L."/>
            <person name="Zhao S."/>
            <person name="Wan X."/>
        </authorList>
    </citation>
    <scope>NUCLEOTIDE SEQUENCE [LARGE SCALE GENOMIC DNA]</scope>
    <source>
        <strain evidence="12">cv. Shuchazao</strain>
        <tissue evidence="11">Leaf</tissue>
    </source>
</reference>
<dbReference type="GO" id="GO:0005634">
    <property type="term" value="C:nucleus"/>
    <property type="evidence" value="ECO:0007669"/>
    <property type="project" value="UniProtKB-SubCell"/>
</dbReference>
<dbReference type="InterPro" id="IPR045174">
    <property type="entry name" value="Dof"/>
</dbReference>
<comment type="subcellular location">
    <subcellularLocation>
        <location evidence="8">Nucleus</location>
    </subcellularLocation>
</comment>
<keyword evidence="6" id="KW-0804">Transcription</keyword>
<name>A0A4S4EBG2_CAMSN</name>
<feature type="compositionally biased region" description="Basic and acidic residues" evidence="9">
    <location>
        <begin position="36"/>
        <end position="49"/>
    </location>
</feature>
<keyword evidence="1" id="KW-0479">Metal-binding</keyword>
<dbReference type="AlphaFoldDB" id="A0A4S4EBG2"/>
<feature type="region of interest" description="Disordered" evidence="9">
    <location>
        <begin position="34"/>
        <end position="143"/>
    </location>
</feature>
<keyword evidence="2 8" id="KW-0863">Zinc-finger</keyword>
<feature type="region of interest" description="Disordered" evidence="9">
    <location>
        <begin position="248"/>
        <end position="273"/>
    </location>
</feature>
<evidence type="ECO:0000256" key="5">
    <source>
        <dbReference type="ARBA" id="ARBA00023125"/>
    </source>
</evidence>
<evidence type="ECO:0000313" key="11">
    <source>
        <dbReference type="EMBL" id="THG12915.1"/>
    </source>
</evidence>
<evidence type="ECO:0000256" key="3">
    <source>
        <dbReference type="ARBA" id="ARBA00022833"/>
    </source>
</evidence>
<gene>
    <name evidence="11" type="ORF">TEA_014538</name>
</gene>
<evidence type="ECO:0000256" key="9">
    <source>
        <dbReference type="SAM" id="MobiDB-lite"/>
    </source>
</evidence>
<sequence length="485" mass="53790">MSEVKDHAIKLFGKTIPLLLNEQVSVVTTPLKTTKTHVDSDEHHDDNHQQHHSTSHQNLLSSASCSTQSQNRVEDVQENNQKPSQIEVTETRQEDPAATSCENPKTPSVEKEHSSSIVSKNDEQSETSNNSQEKTLKKPDKILPCPRCNSMDTKFCYFNNYNVNQPRHFCKKCQRYWTAGGTMRNVPVGSGRRKNKNASASHYRHILAAQADVANGTVLNFGSDSPLCESMDSALTLAEKSQKISVSCGGREYGDERSSRSSITGSDSAERGGNSILQESVTTNFQNLNPQVPCFSGPPWPCQWNSPQWRTPMPQPAFGPSGFPIAVYPAPPYWGCALPGSWNFPWISPDPATCSSPNSPILGKHSRDWDVLKPSSSEKEEALKENNLERCVWIPKTLRIDDPSQAAKSSIWSTLGIKNEKKDSINTGGLFKAFQSKGDEKKHIDETSLVLQANPAALSSFVGRKTVLITDLKGRTYWRSSNDLW</sequence>
<keyword evidence="7 8" id="KW-0539">Nucleus</keyword>
<keyword evidence="5 8" id="KW-0238">DNA-binding</keyword>
<organism evidence="11 12">
    <name type="scientific">Camellia sinensis var. sinensis</name>
    <name type="common">China tea</name>
    <dbReference type="NCBI Taxonomy" id="542762"/>
    <lineage>
        <taxon>Eukaryota</taxon>
        <taxon>Viridiplantae</taxon>
        <taxon>Streptophyta</taxon>
        <taxon>Embryophyta</taxon>
        <taxon>Tracheophyta</taxon>
        <taxon>Spermatophyta</taxon>
        <taxon>Magnoliopsida</taxon>
        <taxon>eudicotyledons</taxon>
        <taxon>Gunneridae</taxon>
        <taxon>Pentapetalae</taxon>
        <taxon>asterids</taxon>
        <taxon>Ericales</taxon>
        <taxon>Theaceae</taxon>
        <taxon>Camellia</taxon>
    </lineage>
</organism>
<dbReference type="Pfam" id="PF02701">
    <property type="entry name" value="Zn_ribbon_Dof"/>
    <property type="match status" value="1"/>
</dbReference>
<dbReference type="STRING" id="542762.A0A4S4EBG2"/>
<feature type="compositionally biased region" description="Polar residues" evidence="9">
    <location>
        <begin position="78"/>
        <end position="88"/>
    </location>
</feature>
<feature type="domain" description="Dof-type" evidence="10">
    <location>
        <begin position="143"/>
        <end position="197"/>
    </location>
</feature>
<dbReference type="PROSITE" id="PS50884">
    <property type="entry name" value="ZF_DOF_2"/>
    <property type="match status" value="1"/>
</dbReference>
<evidence type="ECO:0000256" key="1">
    <source>
        <dbReference type="ARBA" id="ARBA00022723"/>
    </source>
</evidence>
<dbReference type="PROSITE" id="PS01361">
    <property type="entry name" value="ZF_DOF_1"/>
    <property type="match status" value="1"/>
</dbReference>
<comment type="caution">
    <text evidence="11">The sequence shown here is derived from an EMBL/GenBank/DDBJ whole genome shotgun (WGS) entry which is preliminary data.</text>
</comment>
<dbReference type="EMBL" id="SDRB02006184">
    <property type="protein sequence ID" value="THG12915.1"/>
    <property type="molecule type" value="Genomic_DNA"/>
</dbReference>
<evidence type="ECO:0000313" key="12">
    <source>
        <dbReference type="Proteomes" id="UP000306102"/>
    </source>
</evidence>
<keyword evidence="12" id="KW-1185">Reference proteome</keyword>
<keyword evidence="4" id="KW-0805">Transcription regulation</keyword>
<accession>A0A4S4EBG2</accession>
<dbReference type="GO" id="GO:0008270">
    <property type="term" value="F:zinc ion binding"/>
    <property type="evidence" value="ECO:0007669"/>
    <property type="project" value="UniProtKB-KW"/>
</dbReference>
<evidence type="ECO:0000256" key="4">
    <source>
        <dbReference type="ARBA" id="ARBA00023015"/>
    </source>
</evidence>
<evidence type="ECO:0000259" key="10">
    <source>
        <dbReference type="PROSITE" id="PS50884"/>
    </source>
</evidence>
<dbReference type="InterPro" id="IPR003851">
    <property type="entry name" value="Znf_Dof"/>
</dbReference>
<dbReference type="PANTHER" id="PTHR31089:SF78">
    <property type="entry name" value="CYCLIC DOF FACTOR 5"/>
    <property type="match status" value="1"/>
</dbReference>